<dbReference type="GO" id="GO:0000159">
    <property type="term" value="C:protein phosphatase type 2A complex"/>
    <property type="evidence" value="ECO:0007669"/>
    <property type="project" value="InterPro"/>
</dbReference>
<evidence type="ECO:0000256" key="1">
    <source>
        <dbReference type="ARBA" id="ARBA00009745"/>
    </source>
</evidence>
<dbReference type="GO" id="GO:0005829">
    <property type="term" value="C:cytosol"/>
    <property type="evidence" value="ECO:0007669"/>
    <property type="project" value="TreeGrafter"/>
</dbReference>
<dbReference type="GO" id="GO:0005634">
    <property type="term" value="C:nucleus"/>
    <property type="evidence" value="ECO:0007669"/>
    <property type="project" value="TreeGrafter"/>
</dbReference>
<dbReference type="PANTHER" id="PTHR10257">
    <property type="entry name" value="SERINE/THREONINE PROTEIN PHOSPHATASE 2A PP2A REGULATORY SUBUNIT B"/>
    <property type="match status" value="1"/>
</dbReference>
<comment type="similarity">
    <text evidence="1">Belongs to the phosphatase 2A regulatory subunit B56 family.</text>
</comment>
<sequence length="148" mass="16553">MFIQKLRQCSVVFDFVPDPLSDFSDKEVKRCALNEIIEYMLEAASGQTNAGTAAAGGGGGVITEAIYPEVVNMVEANVFRTLPPPSNPTGAEFDPEEDEPTLEAAWPHIQLVYEFFLRFVESPEFQPNLAKRYIDQRFVLQVDSLCIF</sequence>
<reference evidence="2 3" key="1">
    <citation type="submission" date="2018-11" db="EMBL/GenBank/DDBJ databases">
        <authorList>
            <consortium name="Pathogen Informatics"/>
        </authorList>
    </citation>
    <scope>NUCLEOTIDE SEQUENCE [LARGE SCALE GENOMIC DNA]</scope>
</reference>
<dbReference type="EMBL" id="UYRU01081593">
    <property type="protein sequence ID" value="VDN31989.1"/>
    <property type="molecule type" value="Genomic_DNA"/>
</dbReference>
<proteinExistence type="inferred from homology"/>
<dbReference type="GO" id="GO:0007165">
    <property type="term" value="P:signal transduction"/>
    <property type="evidence" value="ECO:0007669"/>
    <property type="project" value="InterPro"/>
</dbReference>
<dbReference type="Proteomes" id="UP000281553">
    <property type="component" value="Unassembled WGS sequence"/>
</dbReference>
<dbReference type="Pfam" id="PF01603">
    <property type="entry name" value="B56"/>
    <property type="match status" value="1"/>
</dbReference>
<dbReference type="OrthoDB" id="10264446at2759"/>
<dbReference type="GO" id="GO:0072542">
    <property type="term" value="F:protein phosphatase activator activity"/>
    <property type="evidence" value="ECO:0007669"/>
    <property type="project" value="TreeGrafter"/>
</dbReference>
<dbReference type="Gene3D" id="1.25.10.10">
    <property type="entry name" value="Leucine-rich Repeat Variant"/>
    <property type="match status" value="1"/>
</dbReference>
<evidence type="ECO:0000313" key="3">
    <source>
        <dbReference type="Proteomes" id="UP000281553"/>
    </source>
</evidence>
<dbReference type="InterPro" id="IPR011989">
    <property type="entry name" value="ARM-like"/>
</dbReference>
<keyword evidence="3" id="KW-1185">Reference proteome</keyword>
<dbReference type="PANTHER" id="PTHR10257:SF3">
    <property type="entry name" value="SERINE_THREONINE-PROTEIN PHOSPHATASE 2A 56 KDA REGULATORY SUBUNIT GAMMA ISOFORM"/>
    <property type="match status" value="1"/>
</dbReference>
<gene>
    <name evidence="2" type="ORF">DILT_LOCUS15880</name>
</gene>
<dbReference type="InterPro" id="IPR002554">
    <property type="entry name" value="PP2A_B56"/>
</dbReference>
<accession>A0A3P7QPQ9</accession>
<name>A0A3P7QPQ9_DIBLA</name>
<protein>
    <submittedName>
        <fullName evidence="2">Uncharacterized protein</fullName>
    </submittedName>
</protein>
<dbReference type="InterPro" id="IPR016024">
    <property type="entry name" value="ARM-type_fold"/>
</dbReference>
<organism evidence="2 3">
    <name type="scientific">Dibothriocephalus latus</name>
    <name type="common">Fish tapeworm</name>
    <name type="synonym">Diphyllobothrium latum</name>
    <dbReference type="NCBI Taxonomy" id="60516"/>
    <lineage>
        <taxon>Eukaryota</taxon>
        <taxon>Metazoa</taxon>
        <taxon>Spiralia</taxon>
        <taxon>Lophotrochozoa</taxon>
        <taxon>Platyhelminthes</taxon>
        <taxon>Cestoda</taxon>
        <taxon>Eucestoda</taxon>
        <taxon>Diphyllobothriidea</taxon>
        <taxon>Diphyllobothriidae</taxon>
        <taxon>Dibothriocephalus</taxon>
    </lineage>
</organism>
<evidence type="ECO:0000313" key="2">
    <source>
        <dbReference type="EMBL" id="VDN31989.1"/>
    </source>
</evidence>
<dbReference type="SUPFAM" id="SSF48371">
    <property type="entry name" value="ARM repeat"/>
    <property type="match status" value="1"/>
</dbReference>
<dbReference type="AlphaFoldDB" id="A0A3P7QPQ9"/>